<dbReference type="GO" id="GO:0016491">
    <property type="term" value="F:oxidoreductase activity"/>
    <property type="evidence" value="ECO:0007669"/>
    <property type="project" value="InterPro"/>
</dbReference>
<sequence>MFDNSLVRRDTQLIDIPSTRQVTVSNPICRPKSAPALHGHWVNRRLSQLDPEVDYVEMVRLMTDYRLNLFVFDLLYAVAFHYITLPAAGSRAIAGTGKAEHHPQTRFLDTANSMLTWLLLGPGHPDVRASVRRIQRMHEGVARRFPESFELEEDFNYSYAVFAMGAARLREFAGAPPSPGRELVAFHHFWRDISEQLHSTTGPTANFPATVEDMIAFAESFEAREHAPTPDGRVVSDTIIAQFTARYFPGRLRPLGRAMVLAFVSERVQRRQGVTPASRVLVGAVRLAFRALFFIQDRVFIPPRMPLSEVLNSREWQQHRRHWRQQEHRAPTAVGVALDEV</sequence>
<organism evidence="3 4">
    <name type="scientific">Mycolicibacterium moriokaense</name>
    <dbReference type="NCBI Taxonomy" id="39691"/>
    <lineage>
        <taxon>Bacteria</taxon>
        <taxon>Bacillati</taxon>
        <taxon>Actinomycetota</taxon>
        <taxon>Actinomycetes</taxon>
        <taxon>Mycobacteriales</taxon>
        <taxon>Mycobacteriaceae</taxon>
        <taxon>Mycolicibacterium</taxon>
    </lineage>
</organism>
<accession>A0AAD1H7H4</accession>
<dbReference type="Proteomes" id="UP000466681">
    <property type="component" value="Chromosome"/>
</dbReference>
<feature type="transmembrane region" description="Helical" evidence="1">
    <location>
        <begin position="67"/>
        <end position="85"/>
    </location>
</feature>
<keyword evidence="4" id="KW-1185">Reference proteome</keyword>
<gene>
    <name evidence="3" type="ORF">MMOR_05220</name>
</gene>
<evidence type="ECO:0000313" key="4">
    <source>
        <dbReference type="Proteomes" id="UP000466681"/>
    </source>
</evidence>
<feature type="domain" description="ER-bound oxygenase mpaB/mpaB'/Rubber oxygenase catalytic" evidence="2">
    <location>
        <begin position="85"/>
        <end position="279"/>
    </location>
</feature>
<keyword evidence="1" id="KW-1133">Transmembrane helix</keyword>
<dbReference type="EMBL" id="AP022560">
    <property type="protein sequence ID" value="BBW99585.1"/>
    <property type="molecule type" value="Genomic_DNA"/>
</dbReference>
<reference evidence="3 4" key="1">
    <citation type="journal article" date="2019" name="Emerg. Microbes Infect.">
        <title>Comprehensive subspecies identification of 175 nontuberculous mycobacteria species based on 7547 genomic profiles.</title>
        <authorList>
            <person name="Matsumoto Y."/>
            <person name="Kinjo T."/>
            <person name="Motooka D."/>
            <person name="Nabeya D."/>
            <person name="Jung N."/>
            <person name="Uechi K."/>
            <person name="Horii T."/>
            <person name="Iida T."/>
            <person name="Fujita J."/>
            <person name="Nakamura S."/>
        </authorList>
    </citation>
    <scope>NUCLEOTIDE SEQUENCE [LARGE SCALE GENOMIC DNA]</scope>
    <source>
        <strain evidence="3 4">JCM 6375</strain>
    </source>
</reference>
<evidence type="ECO:0000256" key="1">
    <source>
        <dbReference type="SAM" id="Phobius"/>
    </source>
</evidence>
<keyword evidence="1" id="KW-0812">Transmembrane</keyword>
<dbReference type="AlphaFoldDB" id="A0AAD1H7H4"/>
<keyword evidence="1" id="KW-0472">Membrane</keyword>
<protein>
    <recommendedName>
        <fullName evidence="2">ER-bound oxygenase mpaB/mpaB'/Rubber oxygenase catalytic domain-containing protein</fullName>
    </recommendedName>
</protein>
<evidence type="ECO:0000259" key="2">
    <source>
        <dbReference type="Pfam" id="PF09995"/>
    </source>
</evidence>
<proteinExistence type="predicted"/>
<name>A0AAD1H7H4_9MYCO</name>
<dbReference type="Pfam" id="PF09995">
    <property type="entry name" value="MPAB_Lcp_cat"/>
    <property type="match status" value="1"/>
</dbReference>
<dbReference type="InterPro" id="IPR018713">
    <property type="entry name" value="MPAB/Lcp_cat_dom"/>
</dbReference>
<evidence type="ECO:0000313" key="3">
    <source>
        <dbReference type="EMBL" id="BBW99585.1"/>
    </source>
</evidence>
<dbReference type="KEGG" id="mmor:MMOR_05220"/>